<dbReference type="EMBL" id="JAWDGP010002696">
    <property type="protein sequence ID" value="KAK3780669.1"/>
    <property type="molecule type" value="Genomic_DNA"/>
</dbReference>
<evidence type="ECO:0000313" key="2">
    <source>
        <dbReference type="Proteomes" id="UP001283361"/>
    </source>
</evidence>
<name>A0AAE1A3H7_9GAST</name>
<reference evidence="1" key="1">
    <citation type="journal article" date="2023" name="G3 (Bethesda)">
        <title>A reference genome for the long-term kleptoplast-retaining sea slug Elysia crispata morphotype clarki.</title>
        <authorList>
            <person name="Eastman K.E."/>
            <person name="Pendleton A.L."/>
            <person name="Shaikh M.A."/>
            <person name="Suttiyut T."/>
            <person name="Ogas R."/>
            <person name="Tomko P."/>
            <person name="Gavelis G."/>
            <person name="Widhalm J.R."/>
            <person name="Wisecaver J.H."/>
        </authorList>
    </citation>
    <scope>NUCLEOTIDE SEQUENCE</scope>
    <source>
        <strain evidence="1">ECLA1</strain>
    </source>
</reference>
<keyword evidence="2" id="KW-1185">Reference proteome</keyword>
<gene>
    <name evidence="1" type="ORF">RRG08_028117</name>
</gene>
<dbReference type="Proteomes" id="UP001283361">
    <property type="component" value="Unassembled WGS sequence"/>
</dbReference>
<organism evidence="1 2">
    <name type="scientific">Elysia crispata</name>
    <name type="common">lettuce slug</name>
    <dbReference type="NCBI Taxonomy" id="231223"/>
    <lineage>
        <taxon>Eukaryota</taxon>
        <taxon>Metazoa</taxon>
        <taxon>Spiralia</taxon>
        <taxon>Lophotrochozoa</taxon>
        <taxon>Mollusca</taxon>
        <taxon>Gastropoda</taxon>
        <taxon>Heterobranchia</taxon>
        <taxon>Euthyneura</taxon>
        <taxon>Panpulmonata</taxon>
        <taxon>Sacoglossa</taxon>
        <taxon>Placobranchoidea</taxon>
        <taxon>Plakobranchidae</taxon>
        <taxon>Elysia</taxon>
    </lineage>
</organism>
<dbReference type="AlphaFoldDB" id="A0AAE1A3H7"/>
<accession>A0AAE1A3H7</accession>
<comment type="caution">
    <text evidence="1">The sequence shown here is derived from an EMBL/GenBank/DDBJ whole genome shotgun (WGS) entry which is preliminary data.</text>
</comment>
<evidence type="ECO:0000313" key="1">
    <source>
        <dbReference type="EMBL" id="KAK3780669.1"/>
    </source>
</evidence>
<proteinExistence type="predicted"/>
<sequence>MAEECCHRIDPSVFFPYKRVIVGGKLKIYPLRDSEGNICGFDPSEVQETGDSNSICSCSQQTLPNLERFQCSNAPALPTIGEDSPITLTACVKKALVPTKEEECRHLITPLQRLTAGKEEVLKQQLRDRILHMERETEKVVYPTPMSSFRNDEKVLRKAIRHYKRDVQLQKERGVYKEKPKHFYDQDTEKWYNNMVKYGKPCLNRETQELVNKSDCVTFADAVGGSCFICPERKTPDVQN</sequence>
<protein>
    <submittedName>
        <fullName evidence="1">Uncharacterized protein</fullName>
    </submittedName>
</protein>